<comment type="subcellular location">
    <subcellularLocation>
        <location evidence="1">Membrane</location>
        <topology evidence="1">Multi-pass membrane protein</topology>
    </subcellularLocation>
</comment>
<reference evidence="8 9" key="1">
    <citation type="submission" date="2018-10" db="EMBL/GenBank/DDBJ databases">
        <title>Isolation from cow dung.</title>
        <authorList>
            <person name="Ling L."/>
        </authorList>
    </citation>
    <scope>NUCLEOTIDE SEQUENCE [LARGE SCALE GENOMIC DNA]</scope>
    <source>
        <strain evidence="8 9">NEAU-LL90</strain>
    </source>
</reference>
<evidence type="ECO:0000256" key="6">
    <source>
        <dbReference type="SAM" id="Phobius"/>
    </source>
</evidence>
<dbReference type="EMBL" id="RFFH01000012">
    <property type="protein sequence ID" value="RMI29982.1"/>
    <property type="molecule type" value="Genomic_DNA"/>
</dbReference>
<dbReference type="PANTHER" id="PTHR38459">
    <property type="entry name" value="PROPHAGE BACTOPRENOL-LINKED GLUCOSE TRANSLOCASE HOMOLOG"/>
    <property type="match status" value="1"/>
</dbReference>
<protein>
    <submittedName>
        <fullName evidence="8">GtrA family protein</fullName>
    </submittedName>
</protein>
<sequence length="112" mass="12070">MALTVMWLYLLPGSWPSAVSVALAYCLSLGVAFVAHRTLVFRVRGHVLRDFVRFVAVNSGGLVLNMAGLQLAVDVLGCPKIPATVVVMGLVAVGSFFGHRYYSFRRSPEAAS</sequence>
<evidence type="ECO:0000313" key="9">
    <source>
        <dbReference type="Proteomes" id="UP000279275"/>
    </source>
</evidence>
<dbReference type="Pfam" id="PF04138">
    <property type="entry name" value="GtrA_DPMS_TM"/>
    <property type="match status" value="1"/>
</dbReference>
<dbReference type="AlphaFoldDB" id="A0A3M2KWP0"/>
<keyword evidence="5 6" id="KW-0472">Membrane</keyword>
<feature type="transmembrane region" description="Helical" evidence="6">
    <location>
        <begin position="51"/>
        <end position="69"/>
    </location>
</feature>
<accession>A0A3M2KWP0</accession>
<proteinExistence type="inferred from homology"/>
<evidence type="ECO:0000259" key="7">
    <source>
        <dbReference type="Pfam" id="PF04138"/>
    </source>
</evidence>
<dbReference type="GO" id="GO:0000271">
    <property type="term" value="P:polysaccharide biosynthetic process"/>
    <property type="evidence" value="ECO:0007669"/>
    <property type="project" value="InterPro"/>
</dbReference>
<evidence type="ECO:0000313" key="8">
    <source>
        <dbReference type="EMBL" id="RMI29982.1"/>
    </source>
</evidence>
<evidence type="ECO:0000256" key="1">
    <source>
        <dbReference type="ARBA" id="ARBA00004141"/>
    </source>
</evidence>
<dbReference type="InterPro" id="IPR051401">
    <property type="entry name" value="GtrA_CellWall_Glycosyl"/>
</dbReference>
<feature type="transmembrane region" description="Helical" evidence="6">
    <location>
        <begin position="15"/>
        <end position="39"/>
    </location>
</feature>
<comment type="similarity">
    <text evidence="2">Belongs to the GtrA family.</text>
</comment>
<evidence type="ECO:0000256" key="5">
    <source>
        <dbReference type="ARBA" id="ARBA00023136"/>
    </source>
</evidence>
<comment type="caution">
    <text evidence="8">The sequence shown here is derived from an EMBL/GenBank/DDBJ whole genome shotgun (WGS) entry which is preliminary data.</text>
</comment>
<keyword evidence="3 6" id="KW-0812">Transmembrane</keyword>
<evidence type="ECO:0000256" key="4">
    <source>
        <dbReference type="ARBA" id="ARBA00022989"/>
    </source>
</evidence>
<dbReference type="InterPro" id="IPR007267">
    <property type="entry name" value="GtrA_DPMS_TM"/>
</dbReference>
<evidence type="ECO:0000256" key="2">
    <source>
        <dbReference type="ARBA" id="ARBA00009399"/>
    </source>
</evidence>
<keyword evidence="9" id="KW-1185">Reference proteome</keyword>
<dbReference type="GO" id="GO:0005886">
    <property type="term" value="C:plasma membrane"/>
    <property type="evidence" value="ECO:0007669"/>
    <property type="project" value="TreeGrafter"/>
</dbReference>
<feature type="transmembrane region" description="Helical" evidence="6">
    <location>
        <begin position="81"/>
        <end position="98"/>
    </location>
</feature>
<name>A0A3M2KWP0_9NOCA</name>
<dbReference type="Proteomes" id="UP000279275">
    <property type="component" value="Unassembled WGS sequence"/>
</dbReference>
<keyword evidence="4 6" id="KW-1133">Transmembrane helix</keyword>
<gene>
    <name evidence="8" type="ORF">EBN03_24500</name>
</gene>
<dbReference type="PANTHER" id="PTHR38459:SF1">
    <property type="entry name" value="PROPHAGE BACTOPRENOL-LINKED GLUCOSE TRANSLOCASE HOMOLOG"/>
    <property type="match status" value="1"/>
</dbReference>
<feature type="domain" description="GtrA/DPMS transmembrane" evidence="7">
    <location>
        <begin position="4"/>
        <end position="104"/>
    </location>
</feature>
<dbReference type="OrthoDB" id="4943658at2"/>
<evidence type="ECO:0000256" key="3">
    <source>
        <dbReference type="ARBA" id="ARBA00022692"/>
    </source>
</evidence>
<organism evidence="8 9">
    <name type="scientific">Nocardia stercoris</name>
    <dbReference type="NCBI Taxonomy" id="2483361"/>
    <lineage>
        <taxon>Bacteria</taxon>
        <taxon>Bacillati</taxon>
        <taxon>Actinomycetota</taxon>
        <taxon>Actinomycetes</taxon>
        <taxon>Mycobacteriales</taxon>
        <taxon>Nocardiaceae</taxon>
        <taxon>Nocardia</taxon>
    </lineage>
</organism>